<sequence length="172" mass="19423">MATVDDKMAKYMKLVKSNVERIVIVLMYALVGVLVYFWWGEQNPSEATIGEEGKPAVFKDPIAENPHYKLLAEFKKPRDITAYPEIDQVARFNMFEYKSVKQREAIEREANEKYRRAEEAANEGRTEEAKRLLKEILDAFPTHQKARELMNKLTGAATQAGAGATTAPAAAK</sequence>
<keyword evidence="2" id="KW-1133">Transmembrane helix</keyword>
<dbReference type="KEGG" id="schv:BRCON_1161"/>
<feature type="transmembrane region" description="Helical" evidence="2">
    <location>
        <begin position="21"/>
        <end position="39"/>
    </location>
</feature>
<keyword evidence="2" id="KW-0812">Transmembrane</keyword>
<evidence type="ECO:0000313" key="4">
    <source>
        <dbReference type="Proteomes" id="UP000262583"/>
    </source>
</evidence>
<dbReference type="Proteomes" id="UP000262583">
    <property type="component" value="Chromosome"/>
</dbReference>
<evidence type="ECO:0000256" key="2">
    <source>
        <dbReference type="SAM" id="Phobius"/>
    </source>
</evidence>
<evidence type="ECO:0000256" key="1">
    <source>
        <dbReference type="SAM" id="Coils"/>
    </source>
</evidence>
<keyword evidence="1" id="KW-0175">Coiled coil</keyword>
<keyword evidence="2" id="KW-0472">Membrane</keyword>
<accession>A0A2Z4Y4X9</accession>
<dbReference type="AlphaFoldDB" id="A0A2Z4Y4X9"/>
<protein>
    <submittedName>
        <fullName evidence="3">Uncharacterized protein</fullName>
    </submittedName>
</protein>
<reference evidence="3 4" key="1">
    <citation type="submission" date="2018-05" db="EMBL/GenBank/DDBJ databases">
        <title>A metagenomic window into the 2 km-deep terrestrial subsurface aquifer revealed taxonomically and functionally diverse microbial community comprising novel uncultured bacterial lineages.</title>
        <authorList>
            <person name="Kadnikov V.V."/>
            <person name="Mardanov A.V."/>
            <person name="Beletsky A.V."/>
            <person name="Banks D."/>
            <person name="Pimenov N.V."/>
            <person name="Frank Y.A."/>
            <person name="Karnachuk O.V."/>
            <person name="Ravin N.V."/>
        </authorList>
    </citation>
    <scope>NUCLEOTIDE SEQUENCE [LARGE SCALE GENOMIC DNA]</scope>
    <source>
        <strain evidence="3">BY</strain>
    </source>
</reference>
<proteinExistence type="predicted"/>
<organism evidence="3 4">
    <name type="scientific">Sumerlaea chitinivorans</name>
    <dbReference type="NCBI Taxonomy" id="2250252"/>
    <lineage>
        <taxon>Bacteria</taxon>
        <taxon>Candidatus Sumerlaeota</taxon>
        <taxon>Candidatus Sumerlaeia</taxon>
        <taxon>Candidatus Sumerlaeales</taxon>
        <taxon>Candidatus Sumerlaeaceae</taxon>
        <taxon>Candidatus Sumerlaea</taxon>
    </lineage>
</organism>
<feature type="coiled-coil region" evidence="1">
    <location>
        <begin position="100"/>
        <end position="127"/>
    </location>
</feature>
<name>A0A2Z4Y4X9_SUMC1</name>
<dbReference type="EMBL" id="CP030759">
    <property type="protein sequence ID" value="AXA35938.1"/>
    <property type="molecule type" value="Genomic_DNA"/>
</dbReference>
<gene>
    <name evidence="3" type="ORF">BRCON_1161</name>
</gene>
<evidence type="ECO:0000313" key="3">
    <source>
        <dbReference type="EMBL" id="AXA35938.1"/>
    </source>
</evidence>